<evidence type="ECO:0000313" key="1">
    <source>
        <dbReference type="EMBL" id="MFC5154110.1"/>
    </source>
</evidence>
<dbReference type="Proteomes" id="UP001596160">
    <property type="component" value="Unassembled WGS sequence"/>
</dbReference>
<dbReference type="EMBL" id="JBHSKP010000013">
    <property type="protein sequence ID" value="MFC5154110.1"/>
    <property type="molecule type" value="Genomic_DNA"/>
</dbReference>
<reference evidence="2" key="1">
    <citation type="journal article" date="2019" name="Int. J. Syst. Evol. Microbiol.">
        <title>The Global Catalogue of Microorganisms (GCM) 10K type strain sequencing project: providing services to taxonomists for standard genome sequencing and annotation.</title>
        <authorList>
            <consortium name="The Broad Institute Genomics Platform"/>
            <consortium name="The Broad Institute Genome Sequencing Center for Infectious Disease"/>
            <person name="Wu L."/>
            <person name="Ma J."/>
        </authorList>
    </citation>
    <scope>NUCLEOTIDE SEQUENCE [LARGE SCALE GENOMIC DNA]</scope>
    <source>
        <strain evidence="2">PCU 266</strain>
    </source>
</reference>
<dbReference type="RefSeq" id="WP_344480236.1">
    <property type="nucleotide sequence ID" value="NZ_BAAASB010000014.1"/>
</dbReference>
<proteinExistence type="predicted"/>
<organism evidence="1 2">
    <name type="scientific">Streptomyces amakusaensis</name>
    <dbReference type="NCBI Taxonomy" id="67271"/>
    <lineage>
        <taxon>Bacteria</taxon>
        <taxon>Bacillati</taxon>
        <taxon>Actinomycetota</taxon>
        <taxon>Actinomycetes</taxon>
        <taxon>Kitasatosporales</taxon>
        <taxon>Streptomycetaceae</taxon>
        <taxon>Streptomyces</taxon>
    </lineage>
</organism>
<comment type="caution">
    <text evidence="1">The sequence shown here is derived from an EMBL/GenBank/DDBJ whole genome shotgun (WGS) entry which is preliminary data.</text>
</comment>
<sequence>MTMNGDTSAESSAVASFASDQRRDAYIRAMGRLEAGREPGGRVRVYIGAPSGITDRKGWRWRFTEIRKALPADVRLPRFSTVFGDRSDGQREYERDWETYFAGLDGLVLVGYRSQSGLLRVRLGPVARRELLAVVPSGRPVFVHAWEMGLVPLVDCDPVKTVTGPEGKERLSLTIPPAWTPQAATLQAALAALTPKPAPEEAEAEASGIPASRGAGTAQAAGLAVLA</sequence>
<accession>A0ABW0ANA7</accession>
<name>A0ABW0ANA7_9ACTN</name>
<evidence type="ECO:0000313" key="2">
    <source>
        <dbReference type="Proteomes" id="UP001596160"/>
    </source>
</evidence>
<gene>
    <name evidence="1" type="ORF">ACFPRH_20455</name>
</gene>
<protein>
    <submittedName>
        <fullName evidence="1">Uncharacterized protein</fullName>
    </submittedName>
</protein>
<keyword evidence="2" id="KW-1185">Reference proteome</keyword>